<accession>A0A6C0JRN4</accession>
<name>A0A6C0JRN4_9ZZZZ</name>
<proteinExistence type="predicted"/>
<protein>
    <submittedName>
        <fullName evidence="2">Uncharacterized protein</fullName>
    </submittedName>
</protein>
<evidence type="ECO:0000313" key="2">
    <source>
        <dbReference type="EMBL" id="QHU07476.1"/>
    </source>
</evidence>
<organism evidence="2">
    <name type="scientific">viral metagenome</name>
    <dbReference type="NCBI Taxonomy" id="1070528"/>
    <lineage>
        <taxon>unclassified sequences</taxon>
        <taxon>metagenomes</taxon>
        <taxon>organismal metagenomes</taxon>
    </lineage>
</organism>
<dbReference type="AlphaFoldDB" id="A0A6C0JRN4"/>
<keyword evidence="1" id="KW-0175">Coiled coil</keyword>
<evidence type="ECO:0000256" key="1">
    <source>
        <dbReference type="SAM" id="Coils"/>
    </source>
</evidence>
<sequence length="174" mass="20903">MSNICYICYNNKFCKNLKCNNCIEVICLDCCNKLKSRRTIYSENNIKIKFKCPNCRTNNEKEIETFDLNELQVIYKNNLIQYINAYNNNTFYEKEIEKLNECIHILINENIKIKKENLNLMENNINIINKNNDLNEQNDKLIDNTKKILDINNKNLKNYYNLLDRYKKHLKISV</sequence>
<reference evidence="2" key="1">
    <citation type="journal article" date="2020" name="Nature">
        <title>Giant virus diversity and host interactions through global metagenomics.</title>
        <authorList>
            <person name="Schulz F."/>
            <person name="Roux S."/>
            <person name="Paez-Espino D."/>
            <person name="Jungbluth S."/>
            <person name="Walsh D.A."/>
            <person name="Denef V.J."/>
            <person name="McMahon K.D."/>
            <person name="Konstantinidis K.T."/>
            <person name="Eloe-Fadrosh E.A."/>
            <person name="Kyrpides N.C."/>
            <person name="Woyke T."/>
        </authorList>
    </citation>
    <scope>NUCLEOTIDE SEQUENCE</scope>
    <source>
        <strain evidence="2">GVMAG-S-1040241-154</strain>
    </source>
</reference>
<feature type="coiled-coil region" evidence="1">
    <location>
        <begin position="111"/>
        <end position="144"/>
    </location>
</feature>
<dbReference type="EMBL" id="MN740684">
    <property type="protein sequence ID" value="QHU07476.1"/>
    <property type="molecule type" value="Genomic_DNA"/>
</dbReference>